<reference evidence="2 3" key="1">
    <citation type="submission" date="2014-12" db="EMBL/GenBank/DDBJ databases">
        <authorList>
            <person name="Neuveglise Cecile"/>
        </authorList>
    </citation>
    <scope>NUCLEOTIDE SEQUENCE [LARGE SCALE GENOMIC DNA]</scope>
    <source>
        <strain evidence="2 3">CBS 12615</strain>
    </source>
</reference>
<organism evidence="2 3">
    <name type="scientific">Lachancea lanzarotensis</name>
    <dbReference type="NCBI Taxonomy" id="1245769"/>
    <lineage>
        <taxon>Eukaryota</taxon>
        <taxon>Fungi</taxon>
        <taxon>Dikarya</taxon>
        <taxon>Ascomycota</taxon>
        <taxon>Saccharomycotina</taxon>
        <taxon>Saccharomycetes</taxon>
        <taxon>Saccharomycetales</taxon>
        <taxon>Saccharomycetaceae</taxon>
        <taxon>Lachancea</taxon>
    </lineage>
</organism>
<dbReference type="Proteomes" id="UP000054304">
    <property type="component" value="Unassembled WGS sequence"/>
</dbReference>
<keyword evidence="3" id="KW-1185">Reference proteome</keyword>
<dbReference type="RefSeq" id="XP_022627513.1">
    <property type="nucleotide sequence ID" value="XM_022774048.1"/>
</dbReference>
<accession>A0A0C7N025</accession>
<dbReference type="EMBL" id="LN736361">
    <property type="protein sequence ID" value="CEP61277.1"/>
    <property type="molecule type" value="Genomic_DNA"/>
</dbReference>
<evidence type="ECO:0000313" key="2">
    <source>
        <dbReference type="EMBL" id="CEP61277.1"/>
    </source>
</evidence>
<dbReference type="HOGENOM" id="CLU_206741_0_0_1"/>
<dbReference type="GeneID" id="34684698"/>
<dbReference type="AlphaFoldDB" id="A0A0C7N025"/>
<keyword evidence="1" id="KW-1133">Transmembrane helix</keyword>
<keyword evidence="1" id="KW-0812">Transmembrane</keyword>
<keyword evidence="1" id="KW-0472">Membrane</keyword>
<proteinExistence type="predicted"/>
<name>A0A0C7N025_9SACH</name>
<gene>
    <name evidence="2" type="ORF">LALA0_S02e10770g</name>
</gene>
<evidence type="ECO:0000256" key="1">
    <source>
        <dbReference type="SAM" id="Phobius"/>
    </source>
</evidence>
<dbReference type="OrthoDB" id="4030176at2759"/>
<protein>
    <submittedName>
        <fullName evidence="2">LALA0S02e10770g1_1</fullName>
    </submittedName>
</protein>
<feature type="transmembrane region" description="Helical" evidence="1">
    <location>
        <begin position="23"/>
        <end position="43"/>
    </location>
</feature>
<evidence type="ECO:0000313" key="3">
    <source>
        <dbReference type="Proteomes" id="UP000054304"/>
    </source>
</evidence>
<sequence length="53" mass="6133">MGFFYDNSVIVLIQKVFRRPADVTMWLFTGMIVVGTLYTMIAVGPQPKPRRDR</sequence>